<evidence type="ECO:0000256" key="1">
    <source>
        <dbReference type="SAM" id="MobiDB-lite"/>
    </source>
</evidence>
<evidence type="ECO:0000313" key="2">
    <source>
        <dbReference type="EMBL" id="CAE0660995.1"/>
    </source>
</evidence>
<evidence type="ECO:0000313" key="3">
    <source>
        <dbReference type="EMBL" id="CAE0660996.1"/>
    </source>
</evidence>
<dbReference type="AlphaFoldDB" id="A0A6U2YBM5"/>
<feature type="compositionally biased region" description="Basic and acidic residues" evidence="1">
    <location>
        <begin position="357"/>
        <end position="376"/>
    </location>
</feature>
<protein>
    <submittedName>
        <fullName evidence="3">Uncharacterized protein</fullName>
    </submittedName>
</protein>
<sequence length="376" mass="41005">MASDPPFQAPNETLPSFLNPINQRHSAKANSPKWRSINVNGDLKSSGLAMPGLTPSHSLPESLPSFMSHTGHIAQPASKPVFRNLAFVNQEIDPQAFGAISLEPDVQPKPLPPFYETNTSFSCYRPANHIFRCLGSALAPYSVTAKPEKGKYKGNAVVLGQCVAFQVHVFKKPEPEGGHLIEFQRRRGCSCAFYHFFHSTMSQLANELADAASFLEDSPFAERVSKKRLESGPGFGSSKVSEKTLKMLRGMAATKSGSQLDALQTLHYVVDSKPEDFMGEIGKIALTAYSSEDSQVRTMGKSIMTKIKNMGQNADTEAAPSGYRNDDLRDQVMNVMDVFAKSTLESMKSESLAEVSDFTKGEGKVPDLGSRETAEA</sequence>
<proteinExistence type="predicted"/>
<dbReference type="EMBL" id="HBIV01017317">
    <property type="protein sequence ID" value="CAE0660996.1"/>
    <property type="molecule type" value="Transcribed_RNA"/>
</dbReference>
<reference evidence="3" key="1">
    <citation type="submission" date="2021-01" db="EMBL/GenBank/DDBJ databases">
        <authorList>
            <person name="Corre E."/>
            <person name="Pelletier E."/>
            <person name="Niang G."/>
            <person name="Scheremetjew M."/>
            <person name="Finn R."/>
            <person name="Kale V."/>
            <person name="Holt S."/>
            <person name="Cochrane G."/>
            <person name="Meng A."/>
            <person name="Brown T."/>
            <person name="Cohen L."/>
        </authorList>
    </citation>
    <scope>NUCLEOTIDE SEQUENCE</scope>
    <source>
        <strain evidence="3">CCCM811</strain>
    </source>
</reference>
<name>A0A6U2YBM5_9EUKA</name>
<accession>A0A6U2YBM5</accession>
<feature type="region of interest" description="Disordered" evidence="1">
    <location>
        <begin position="348"/>
        <end position="376"/>
    </location>
</feature>
<organism evidence="3">
    <name type="scientific">Lotharella globosa</name>
    <dbReference type="NCBI Taxonomy" id="91324"/>
    <lineage>
        <taxon>Eukaryota</taxon>
        <taxon>Sar</taxon>
        <taxon>Rhizaria</taxon>
        <taxon>Cercozoa</taxon>
        <taxon>Chlorarachniophyceae</taxon>
        <taxon>Lotharella</taxon>
    </lineage>
</organism>
<gene>
    <name evidence="2" type="ORF">LGLO00237_LOCUS12583</name>
    <name evidence="3" type="ORF">LGLO00237_LOCUS12584</name>
</gene>
<dbReference type="EMBL" id="HBIV01017316">
    <property type="protein sequence ID" value="CAE0660995.1"/>
    <property type="molecule type" value="Transcribed_RNA"/>
</dbReference>